<dbReference type="PANTHER" id="PTHR43566">
    <property type="entry name" value="CONSERVED PROTEIN"/>
    <property type="match status" value="1"/>
</dbReference>
<dbReference type="Proteomes" id="UP000177092">
    <property type="component" value="Unassembled WGS sequence"/>
</dbReference>
<evidence type="ECO:0000313" key="2">
    <source>
        <dbReference type="EMBL" id="OGG22441.1"/>
    </source>
</evidence>
<dbReference type="InterPro" id="IPR025420">
    <property type="entry name" value="DUF4143"/>
</dbReference>
<comment type="caution">
    <text evidence="2">The sequence shown here is derived from an EMBL/GenBank/DDBJ whole genome shotgun (WGS) entry which is preliminary data.</text>
</comment>
<organism evidence="2 3">
    <name type="scientific">Candidatus Gottesmanbacteria bacterium RIFCSPHIGHO2_02_FULL_40_13</name>
    <dbReference type="NCBI Taxonomy" id="1798384"/>
    <lineage>
        <taxon>Bacteria</taxon>
        <taxon>Candidatus Gottesmaniibacteriota</taxon>
    </lineage>
</organism>
<dbReference type="SMART" id="SM00382">
    <property type="entry name" value="AAA"/>
    <property type="match status" value="1"/>
</dbReference>
<dbReference type="AlphaFoldDB" id="A0A1F6ACM8"/>
<dbReference type="Pfam" id="PF13635">
    <property type="entry name" value="DUF4143"/>
    <property type="match status" value="1"/>
</dbReference>
<dbReference type="InterPro" id="IPR003593">
    <property type="entry name" value="AAA+_ATPase"/>
</dbReference>
<dbReference type="InterPro" id="IPR041682">
    <property type="entry name" value="AAA_14"/>
</dbReference>
<evidence type="ECO:0000259" key="1">
    <source>
        <dbReference type="SMART" id="SM00382"/>
    </source>
</evidence>
<dbReference type="EMBL" id="MFJN01000002">
    <property type="protein sequence ID" value="OGG22441.1"/>
    <property type="molecule type" value="Genomic_DNA"/>
</dbReference>
<proteinExistence type="predicted"/>
<dbReference type="InterPro" id="IPR027417">
    <property type="entry name" value="P-loop_NTPase"/>
</dbReference>
<name>A0A1F6ACM8_9BACT</name>
<evidence type="ECO:0000313" key="3">
    <source>
        <dbReference type="Proteomes" id="UP000177092"/>
    </source>
</evidence>
<protein>
    <recommendedName>
        <fullName evidence="1">AAA+ ATPase domain-containing protein</fullName>
    </recommendedName>
</protein>
<dbReference type="PANTHER" id="PTHR43566:SF1">
    <property type="entry name" value="AAA+ ATPASE DOMAIN-CONTAINING PROTEIN"/>
    <property type="match status" value="1"/>
</dbReference>
<gene>
    <name evidence="2" type="ORF">A3D03_03810</name>
</gene>
<dbReference type="Pfam" id="PF13173">
    <property type="entry name" value="AAA_14"/>
    <property type="match status" value="1"/>
</dbReference>
<reference evidence="2 3" key="1">
    <citation type="journal article" date="2016" name="Nat. Commun.">
        <title>Thousands of microbial genomes shed light on interconnected biogeochemical processes in an aquifer system.</title>
        <authorList>
            <person name="Anantharaman K."/>
            <person name="Brown C.T."/>
            <person name="Hug L.A."/>
            <person name="Sharon I."/>
            <person name="Castelle C.J."/>
            <person name="Probst A.J."/>
            <person name="Thomas B.C."/>
            <person name="Singh A."/>
            <person name="Wilkins M.J."/>
            <person name="Karaoz U."/>
            <person name="Brodie E.L."/>
            <person name="Williams K.H."/>
            <person name="Hubbard S.S."/>
            <person name="Banfield J.F."/>
        </authorList>
    </citation>
    <scope>NUCLEOTIDE SEQUENCE [LARGE SCALE GENOMIC DNA]</scope>
</reference>
<dbReference type="Gene3D" id="3.40.50.300">
    <property type="entry name" value="P-loop containing nucleotide triphosphate hydrolases"/>
    <property type="match status" value="1"/>
</dbReference>
<sequence>MIDKTDTFEIVRYIENDIIQHLQPNKVIVIYGPRRVGKTTLVHKLAKQISDPVLWLNGENLDTQEWLSSRSLTKLTAGIGSYRRLIIDEAQRVDQIGLNLKILIDSIPNIRIIATGSSSFDLANQVGEPLVGRKWQYQLYPVAQLELVPMETPFESKLKLEERLIYGSYPEVVTTQGAQEKRNILSSIVDGALFKDLFMLDGIKKPAKAVQLAKAIALQVGGLISLTELSNTLDINLATVERYLDLLEKTFVIISVSGFRRNLRTELTKTRRYYFWDNGIRNSLINSFNPLSLRTDTGQLWENYIFIERMKKRDYQHIYSNIYFWRTHNRQEIDLVEERDGKLHGVEIKWSPSKGRRPPSNWTDTYPNAEYVVVNRENYLSFIT</sequence>
<dbReference type="SUPFAM" id="SSF52540">
    <property type="entry name" value="P-loop containing nucleoside triphosphate hydrolases"/>
    <property type="match status" value="1"/>
</dbReference>
<accession>A0A1F6ACM8</accession>
<feature type="domain" description="AAA+ ATPase" evidence="1">
    <location>
        <begin position="24"/>
        <end position="141"/>
    </location>
</feature>